<comment type="caution">
    <text evidence="1">The sequence shown here is derived from an EMBL/GenBank/DDBJ whole genome shotgun (WGS) entry which is preliminary data.</text>
</comment>
<gene>
    <name evidence="1" type="ORF">JCM19231_761</name>
</gene>
<dbReference type="Proteomes" id="UP000031671">
    <property type="component" value="Unassembled WGS sequence"/>
</dbReference>
<dbReference type="EMBL" id="BBRZ01000017">
    <property type="protein sequence ID" value="GAM55697.1"/>
    <property type="molecule type" value="Genomic_DNA"/>
</dbReference>
<organism evidence="1 2">
    <name type="scientific">Vibrio ishigakensis</name>
    <dbReference type="NCBI Taxonomy" id="1481914"/>
    <lineage>
        <taxon>Bacteria</taxon>
        <taxon>Pseudomonadati</taxon>
        <taxon>Pseudomonadota</taxon>
        <taxon>Gammaproteobacteria</taxon>
        <taxon>Vibrionales</taxon>
        <taxon>Vibrionaceae</taxon>
        <taxon>Vibrio</taxon>
    </lineage>
</organism>
<protein>
    <submittedName>
        <fullName evidence="1">Extracellular solute binding protein scrB</fullName>
    </submittedName>
</protein>
<name>A0A0B8NTS2_9VIBR</name>
<dbReference type="AlphaFoldDB" id="A0A0B8NTS2"/>
<evidence type="ECO:0000313" key="2">
    <source>
        <dbReference type="Proteomes" id="UP000031671"/>
    </source>
</evidence>
<reference evidence="1 2" key="2">
    <citation type="submission" date="2015-01" db="EMBL/GenBank/DDBJ databases">
        <authorList>
            <consortium name="NBRP consortium"/>
            <person name="Sawabe T."/>
            <person name="Meirelles P."/>
            <person name="Feng G."/>
            <person name="Sayaka M."/>
            <person name="Hattori M."/>
            <person name="Ohkuma M."/>
        </authorList>
    </citation>
    <scope>NUCLEOTIDE SEQUENCE [LARGE SCALE GENOMIC DNA]</scope>
    <source>
        <strain evidence="2">JCM 19231</strain>
    </source>
</reference>
<proteinExistence type="predicted"/>
<accession>A0A0B8NTS2</accession>
<evidence type="ECO:0000313" key="1">
    <source>
        <dbReference type="EMBL" id="GAM55697.1"/>
    </source>
</evidence>
<keyword evidence="2" id="KW-1185">Reference proteome</keyword>
<reference evidence="1 2" key="1">
    <citation type="submission" date="2015-01" db="EMBL/GenBank/DDBJ databases">
        <title>Vibrio sp. C1 JCM 19231 whole genome shotgun sequence.</title>
        <authorList>
            <person name="Sawabe T."/>
            <person name="Meirelles P."/>
            <person name="Feng G."/>
            <person name="Sayaka M."/>
            <person name="Hattori M."/>
            <person name="Ohkuma M."/>
        </authorList>
    </citation>
    <scope>NUCLEOTIDE SEQUENCE [LARGE SCALE GENOMIC DNA]</scope>
    <source>
        <strain evidence="2">JCM 19231</strain>
    </source>
</reference>
<sequence>MVDFSDDYFPSAVWLVARSDSSLTPIKPSGSIEQDIVSVKELMRGRDVLAMEQTCLDPNLYNLSVTGANIILPERARKLNEMVPAILNQDAESTLLDVPTP</sequence>